<accession>A0AA35LLK2</accession>
<keyword evidence="2" id="KW-1185">Reference proteome</keyword>
<reference evidence="1" key="1">
    <citation type="submission" date="2022-12" db="EMBL/GenBank/DDBJ databases">
        <authorList>
            <person name="Alioto T."/>
            <person name="Alioto T."/>
            <person name="Gomez Garrido J."/>
        </authorList>
    </citation>
    <scope>NUCLEOTIDE SEQUENCE</scope>
</reference>
<dbReference type="AlphaFoldDB" id="A0AA35LLK2"/>
<dbReference type="EMBL" id="OX395143">
    <property type="protein sequence ID" value="CAI5798531.1"/>
    <property type="molecule type" value="Genomic_DNA"/>
</dbReference>
<protein>
    <submittedName>
        <fullName evidence="1">Uncharacterized protein</fullName>
    </submittedName>
</protein>
<gene>
    <name evidence="1" type="ORF">PODLI_1B000787</name>
</gene>
<evidence type="ECO:0000313" key="2">
    <source>
        <dbReference type="Proteomes" id="UP001178461"/>
    </source>
</evidence>
<proteinExistence type="predicted"/>
<evidence type="ECO:0000313" key="1">
    <source>
        <dbReference type="EMBL" id="CAI5798531.1"/>
    </source>
</evidence>
<name>A0AA35LLK2_9SAUR</name>
<sequence length="130" mass="14111">MSSANVGASLMIPMILRPGSSTPFFTGFRVQFYFPMPTDNHPSWAPGDTLHHCSRGFGTGTKPYCAVGENVLRALSAKVECSGAGSLPSGESVENIPYLEPINSLSFQVIKKLRTATLLQLGIRTRRYGF</sequence>
<dbReference type="Proteomes" id="UP001178461">
    <property type="component" value="Chromosome 16"/>
</dbReference>
<organism evidence="1 2">
    <name type="scientific">Podarcis lilfordi</name>
    <name type="common">Lilford's wall lizard</name>
    <dbReference type="NCBI Taxonomy" id="74358"/>
    <lineage>
        <taxon>Eukaryota</taxon>
        <taxon>Metazoa</taxon>
        <taxon>Chordata</taxon>
        <taxon>Craniata</taxon>
        <taxon>Vertebrata</taxon>
        <taxon>Euteleostomi</taxon>
        <taxon>Lepidosauria</taxon>
        <taxon>Squamata</taxon>
        <taxon>Bifurcata</taxon>
        <taxon>Unidentata</taxon>
        <taxon>Episquamata</taxon>
        <taxon>Laterata</taxon>
        <taxon>Lacertibaenia</taxon>
        <taxon>Lacertidae</taxon>
        <taxon>Podarcis</taxon>
    </lineage>
</organism>